<keyword evidence="2" id="KW-1185">Reference proteome</keyword>
<reference evidence="1" key="1">
    <citation type="journal article" date="2014" name="Int. J. Syst. Evol. Microbiol.">
        <title>Complete genome sequence of Corynebacterium casei LMG S-19264T (=DSM 44701T), isolated from a smear-ripened cheese.</title>
        <authorList>
            <consortium name="US DOE Joint Genome Institute (JGI-PGF)"/>
            <person name="Walter F."/>
            <person name="Albersmeier A."/>
            <person name="Kalinowski J."/>
            <person name="Ruckert C."/>
        </authorList>
    </citation>
    <scope>NUCLEOTIDE SEQUENCE</scope>
    <source>
        <strain evidence="1">JCM 4956</strain>
    </source>
</reference>
<comment type="caution">
    <text evidence="1">The sequence shown here is derived from an EMBL/GenBank/DDBJ whole genome shotgun (WGS) entry which is preliminary data.</text>
</comment>
<protein>
    <submittedName>
        <fullName evidence="1">Uncharacterized protein</fullName>
    </submittedName>
</protein>
<proteinExistence type="predicted"/>
<evidence type="ECO:0000313" key="2">
    <source>
        <dbReference type="Proteomes" id="UP000645555"/>
    </source>
</evidence>
<reference evidence="1" key="2">
    <citation type="submission" date="2020-09" db="EMBL/GenBank/DDBJ databases">
        <authorList>
            <person name="Sun Q."/>
            <person name="Ohkuma M."/>
        </authorList>
    </citation>
    <scope>NUCLEOTIDE SEQUENCE</scope>
    <source>
        <strain evidence="1">JCM 4956</strain>
    </source>
</reference>
<organism evidence="1 2">
    <name type="scientific">Streptomyces fructofermentans</name>
    <dbReference type="NCBI Taxonomy" id="152141"/>
    <lineage>
        <taxon>Bacteria</taxon>
        <taxon>Bacillati</taxon>
        <taxon>Actinomycetota</taxon>
        <taxon>Actinomycetes</taxon>
        <taxon>Kitasatosporales</taxon>
        <taxon>Streptomycetaceae</taxon>
        <taxon>Streptomyces</taxon>
    </lineage>
</organism>
<dbReference type="Proteomes" id="UP000645555">
    <property type="component" value="Unassembled WGS sequence"/>
</dbReference>
<accession>A0A918NK54</accession>
<name>A0A918NK54_9ACTN</name>
<dbReference type="EMBL" id="BMWD01000017">
    <property type="protein sequence ID" value="GGX73740.1"/>
    <property type="molecule type" value="Genomic_DNA"/>
</dbReference>
<gene>
    <name evidence="1" type="ORF">GCM10010515_46700</name>
</gene>
<dbReference type="AlphaFoldDB" id="A0A918NK54"/>
<evidence type="ECO:0000313" key="1">
    <source>
        <dbReference type="EMBL" id="GGX73740.1"/>
    </source>
</evidence>
<sequence>MIVLPKRLGELLEDVDGVRAAHLALDFAEHSVAVLADTVDPPLRALCLDFTAAAREAVAGGAATERLLRARSDYLALAARIPRSPDALHVADAAVDLGCRRMLEDAGVLIRARKVYTTLQYVARRAQSDVGRRSAELASPGTDRDGLARIDRAARWEEARWQLLRVVTTEPNPHGAGAGLPR</sequence>